<dbReference type="RefSeq" id="WP_054735130.1">
    <property type="nucleotide sequence ID" value="NZ_AZFZ01000037.1"/>
</dbReference>
<feature type="compositionally biased region" description="Basic and acidic residues" evidence="2">
    <location>
        <begin position="147"/>
        <end position="166"/>
    </location>
</feature>
<dbReference type="PATRIC" id="fig|1423786.4.peg.1759"/>
<proteinExistence type="predicted"/>
<gene>
    <name evidence="3" type="ORF">FD47_GL001654</name>
</gene>
<reference evidence="3 4" key="1">
    <citation type="journal article" date="2015" name="Genome Announc.">
        <title>Expanding the biotechnology potential of lactobacilli through comparative genomics of 213 strains and associated genera.</title>
        <authorList>
            <person name="Sun Z."/>
            <person name="Harris H.M."/>
            <person name="McCann A."/>
            <person name="Guo C."/>
            <person name="Argimon S."/>
            <person name="Zhang W."/>
            <person name="Yang X."/>
            <person name="Jeffery I.B."/>
            <person name="Cooney J.C."/>
            <person name="Kagawa T.F."/>
            <person name="Liu W."/>
            <person name="Song Y."/>
            <person name="Salvetti E."/>
            <person name="Wrobel A."/>
            <person name="Rasinkangas P."/>
            <person name="Parkhill J."/>
            <person name="Rea M.C."/>
            <person name="O'Sullivan O."/>
            <person name="Ritari J."/>
            <person name="Douillard F.P."/>
            <person name="Paul Ross R."/>
            <person name="Yang R."/>
            <person name="Briner A.E."/>
            <person name="Felis G.E."/>
            <person name="de Vos W.M."/>
            <person name="Barrangou R."/>
            <person name="Klaenhammer T.R."/>
            <person name="Caufield P.W."/>
            <person name="Cui Y."/>
            <person name="Zhang H."/>
            <person name="O'Toole P.W."/>
        </authorList>
    </citation>
    <scope>NUCLEOTIDE SEQUENCE [LARGE SCALE GENOMIC DNA]</scope>
    <source>
        <strain evidence="3 4">DSM 18390</strain>
    </source>
</reference>
<feature type="coiled-coil region" evidence="1">
    <location>
        <begin position="85"/>
        <end position="129"/>
    </location>
</feature>
<feature type="compositionally biased region" description="Basic residues" evidence="2">
    <location>
        <begin position="192"/>
        <end position="203"/>
    </location>
</feature>
<evidence type="ECO:0000313" key="4">
    <source>
        <dbReference type="Proteomes" id="UP000051010"/>
    </source>
</evidence>
<protein>
    <submittedName>
        <fullName evidence="3">RepB protein</fullName>
    </submittedName>
</protein>
<sequence>MSLTIKELADQLAVSKTAIRKHMDDEFRSTYTIKQGNKILIKDDGVEALKEQFKNSESGTENSTEDDSTAQAGTKDGKSTTALLAETLEDQRKQIEEKDKQIRELHQLLDQSQRLQLDVQNKLKQLQNRLGNSATKTIEESVSDQSTNDHETKTDDHAESEAEKKPQTNSVVDSYKTDKVLSSDGTSYQAAPRKKKHWWQFGR</sequence>
<evidence type="ECO:0000256" key="1">
    <source>
        <dbReference type="SAM" id="Coils"/>
    </source>
</evidence>
<comment type="caution">
    <text evidence="3">The sequence shown here is derived from an EMBL/GenBank/DDBJ whole genome shotgun (WGS) entry which is preliminary data.</text>
</comment>
<feature type="region of interest" description="Disordered" evidence="2">
    <location>
        <begin position="52"/>
        <end position="80"/>
    </location>
</feature>
<name>A0A0R1YM38_9LACO</name>
<evidence type="ECO:0000313" key="3">
    <source>
        <dbReference type="EMBL" id="KRM43277.1"/>
    </source>
</evidence>
<keyword evidence="1" id="KW-0175">Coiled coil</keyword>
<dbReference type="Proteomes" id="UP000051010">
    <property type="component" value="Unassembled WGS sequence"/>
</dbReference>
<dbReference type="AlphaFoldDB" id="A0A0R1YM38"/>
<feature type="region of interest" description="Disordered" evidence="2">
    <location>
        <begin position="130"/>
        <end position="203"/>
    </location>
</feature>
<dbReference type="EMBL" id="AZFZ01000037">
    <property type="protein sequence ID" value="KRM43277.1"/>
    <property type="molecule type" value="Genomic_DNA"/>
</dbReference>
<organism evidence="3 4">
    <name type="scientific">Lentilactobacillus parafarraginis DSM 18390 = JCM 14109</name>
    <dbReference type="NCBI Taxonomy" id="1423786"/>
    <lineage>
        <taxon>Bacteria</taxon>
        <taxon>Bacillati</taxon>
        <taxon>Bacillota</taxon>
        <taxon>Bacilli</taxon>
        <taxon>Lactobacillales</taxon>
        <taxon>Lactobacillaceae</taxon>
        <taxon>Lentilactobacillus</taxon>
    </lineage>
</organism>
<accession>A0A0R1YM38</accession>
<evidence type="ECO:0000256" key="2">
    <source>
        <dbReference type="SAM" id="MobiDB-lite"/>
    </source>
</evidence>